<dbReference type="InterPro" id="IPR002110">
    <property type="entry name" value="Ankyrin_rpt"/>
</dbReference>
<feature type="repeat" description="ANK" evidence="4">
    <location>
        <begin position="1090"/>
        <end position="1122"/>
    </location>
</feature>
<evidence type="ECO:0000256" key="5">
    <source>
        <dbReference type="SAM" id="MobiDB-lite"/>
    </source>
</evidence>
<feature type="repeat" description="ANK" evidence="4">
    <location>
        <begin position="822"/>
        <end position="854"/>
    </location>
</feature>
<dbReference type="PANTHER" id="PTHR24188">
    <property type="entry name" value="ANKYRIN REPEAT PROTEIN"/>
    <property type="match status" value="1"/>
</dbReference>
<feature type="repeat" description="ANK" evidence="4">
    <location>
        <begin position="344"/>
        <end position="376"/>
    </location>
</feature>
<accession>A0A2U1J2Q0</accession>
<feature type="repeat" description="ANK" evidence="4">
    <location>
        <begin position="882"/>
        <end position="914"/>
    </location>
</feature>
<feature type="repeat" description="ANK" evidence="4">
    <location>
        <begin position="1031"/>
        <end position="1063"/>
    </location>
</feature>
<dbReference type="EMBL" id="MBFU01000445">
    <property type="protein sequence ID" value="PVZ99361.1"/>
    <property type="molecule type" value="Genomic_DNA"/>
</dbReference>
<sequence>MDKISSYEILSKIFIFSRNPEVRLLSHEFYEISTLISFRASFLIKKFGIEKAIKLESLDFYHFPNLFKNEDLVLKLLEKGACSDPSTKKTLFHISIKRGWNKVVGYLLDLFYETTEEEYQKTIQKRRNHPKESISKQKITKYYIPTIDINHSNGNYLSKAVSNKHLYIVIQLLNAHKIKPNLDFDKSNTLILSHPKIYASHFICKVSPDLLEEGGIELLKLFYMSRLKGYTRFGYILSGFCERGNVKFVKFLVENGSNIDEDDGKPLKSAFENKHFDIVKYLVKMGADTSKFKDLEHLLSDQSNSSINDNPPQENNHTLQEASSNGYLDFVKNLVESGADIHENNGIALKEACENGYLDIVKYLVEKGADIHADQDWALGMASKSGHLDVVKYLVEKGANIQARENFALGIACIYRRLNIVKYLIENGADLQAENYWNQIFKDKSKYRDIVNYLDERGSDLYYSRGFILRVACLKGKLDIVKCLIENGADYHADNDEAFRSASENGNFEIVKYLVQNGADIHAKDDQALTSASSKGYLSIVKYLVENGANIHANNDNALRWASMNGHLEIVKHLVEKGADICGDNDYALRWASLHGHLEIVKHLVEKGSNVCANGDCALIFASQKGHLEVVKYLVENGADIHANNNAALRSAIQKGYLEVVKCLLEDGTNIYATKLILEAASIYGQLGIIKLLAEKGVDFHANNDKALVFASKNNRSGVVKYLVENGADTRVVSDILIKASKAGCSNVIEHLIGKGSNIFEDNLRSLTLASENGHLDIVKCLVKNGVDTHTHDDRAFRLASRNGHIDIVKYLLENGTDIHSNNDGALRWASKNGRLRVVKYLIRNEADIHAKNDGALRWASRNGHIEVVKHLIDNGADIYADDNDSLKASIRNGRLDVVECLVENGAEINSIRNVLSTVSRNPSLPIVKYLVENGADIHADNDSALRMAAQNGRLGFFKYLVENGADIHANNDEALILACKNGHLSIVKYLACNGVDISANDNQALRSACGKGYMEIVKFLVQNGADLSANNNEALRIATRNSRFTIVQYLLENGVEMHAVGDILSISSKYARLNIIEYLVENGADIHANNDAALKEASGNGRLNVVKYFVKNGTDINSIDEILSTARSHGHPRIVKYLEESIFLKPKMNRNTNEQQNPFKKPKTSDNEIPLPTNERLEKIIFVLPISFPSAMMPARIPELYHKMKNRLYPDYFYYSILALGNKLYNNTITDEDKNLESLYAGESLELLKKEEDIRNPLYLWTCVILLAHNSRDVDAIVHETIKGLSSVAVRISKIYQLDLSKIAKMKYTEEELEFRRRVFWSFYSFDRLAMFFDGSFPTIQDQDIVVNLPKNDFLWRHGGECKEEHPELVLWNQIANNMPINQHPKEKHKYLVKTILLHGKVTLFARRRWISKIYNPDKDNGQLIKLINNLSNYSDNIVIPNPVDFEKIKELHEKYENTLRMAIDMESQILNYIFNQMHNTMKIVLYQTEMVRIKGRYMHPGRVVSAKNIITECAEKQIDLLLNLNEVLPPNHSENITSPCTLVSGVVYLNLMGINPGGRKFDVPLKLRLLSDEYKKMNSQSKLYVVYPMFLKRLSNLIGESHTGNKKYNILFDKMK</sequence>
<dbReference type="InterPro" id="IPR036770">
    <property type="entry name" value="Ankyrin_rpt-contain_sf"/>
</dbReference>
<keyword evidence="3" id="KW-0539">Nucleus</keyword>
<dbReference type="SMART" id="SM00248">
    <property type="entry name" value="ANK"/>
    <property type="match status" value="29"/>
</dbReference>
<feature type="non-terminal residue" evidence="7">
    <location>
        <position position="1618"/>
    </location>
</feature>
<protein>
    <recommendedName>
        <fullName evidence="6">Xylanolytic transcriptional activator regulatory domain-containing protein</fullName>
    </recommendedName>
</protein>
<evidence type="ECO:0000313" key="7">
    <source>
        <dbReference type="EMBL" id="PVZ99361.1"/>
    </source>
</evidence>
<feature type="domain" description="Xylanolytic transcriptional activator regulatory" evidence="6">
    <location>
        <begin position="1209"/>
        <end position="1385"/>
    </location>
</feature>
<dbReference type="SUPFAM" id="SSF48403">
    <property type="entry name" value="Ankyrin repeat"/>
    <property type="match status" value="4"/>
</dbReference>
<evidence type="ECO:0000313" key="8">
    <source>
        <dbReference type="Proteomes" id="UP000245591"/>
    </source>
</evidence>
<evidence type="ECO:0000256" key="2">
    <source>
        <dbReference type="ARBA" id="ARBA00023043"/>
    </source>
</evidence>
<dbReference type="Proteomes" id="UP000245591">
    <property type="component" value="Unassembled WGS sequence"/>
</dbReference>
<dbReference type="GO" id="GO:0008270">
    <property type="term" value="F:zinc ion binding"/>
    <property type="evidence" value="ECO:0007669"/>
    <property type="project" value="InterPro"/>
</dbReference>
<feature type="repeat" description="ANK" evidence="4">
    <location>
        <begin position="404"/>
        <end position="436"/>
    </location>
</feature>
<dbReference type="PROSITE" id="PS50088">
    <property type="entry name" value="ANK_REPEAT"/>
    <property type="match status" value="22"/>
</dbReference>
<dbReference type="InterPro" id="IPR007219">
    <property type="entry name" value="XnlR_reg_dom"/>
</dbReference>
<dbReference type="GO" id="GO:0006351">
    <property type="term" value="P:DNA-templated transcription"/>
    <property type="evidence" value="ECO:0007669"/>
    <property type="project" value="InterPro"/>
</dbReference>
<feature type="region of interest" description="Disordered" evidence="5">
    <location>
        <begin position="1150"/>
        <end position="1171"/>
    </location>
</feature>
<feature type="compositionally biased region" description="Polar residues" evidence="5">
    <location>
        <begin position="1150"/>
        <end position="1159"/>
    </location>
</feature>
<feature type="repeat" description="ANK" evidence="4">
    <location>
        <begin position="941"/>
        <end position="973"/>
    </location>
</feature>
<dbReference type="Pfam" id="PF04082">
    <property type="entry name" value="Fungal_trans"/>
    <property type="match status" value="1"/>
</dbReference>
<keyword evidence="2 4" id="KW-0040">ANK repeat</keyword>
<feature type="repeat" description="ANK" evidence="4">
    <location>
        <begin position="469"/>
        <end position="496"/>
    </location>
</feature>
<dbReference type="CDD" id="cd12148">
    <property type="entry name" value="fungal_TF_MHR"/>
    <property type="match status" value="1"/>
</dbReference>
<evidence type="ECO:0000256" key="4">
    <source>
        <dbReference type="PROSITE-ProRule" id="PRU00023"/>
    </source>
</evidence>
<keyword evidence="1" id="KW-0677">Repeat</keyword>
<dbReference type="Pfam" id="PF13637">
    <property type="entry name" value="Ank_4"/>
    <property type="match status" value="1"/>
</dbReference>
<feature type="repeat" description="ANK" evidence="4">
    <location>
        <begin position="852"/>
        <end position="884"/>
    </location>
</feature>
<dbReference type="GO" id="GO:0003677">
    <property type="term" value="F:DNA binding"/>
    <property type="evidence" value="ECO:0007669"/>
    <property type="project" value="InterPro"/>
</dbReference>
<feature type="repeat" description="ANK" evidence="4">
    <location>
        <begin position="971"/>
        <end position="1003"/>
    </location>
</feature>
<name>A0A2U1J2Q0_SMIAN</name>
<gene>
    <name evidence="7" type="ORF">BB558_004622</name>
</gene>
<keyword evidence="8" id="KW-1185">Reference proteome</keyword>
<feature type="repeat" description="ANK" evidence="4">
    <location>
        <begin position="554"/>
        <end position="586"/>
    </location>
</feature>
<dbReference type="PANTHER" id="PTHR24188:SF29">
    <property type="entry name" value="GH09064P"/>
    <property type="match status" value="1"/>
</dbReference>
<feature type="repeat" description="ANK" evidence="4">
    <location>
        <begin position="1001"/>
        <end position="1033"/>
    </location>
</feature>
<evidence type="ECO:0000256" key="1">
    <source>
        <dbReference type="ARBA" id="ARBA00022737"/>
    </source>
</evidence>
<feature type="repeat" description="ANK" evidence="4">
    <location>
        <begin position="644"/>
        <end position="676"/>
    </location>
</feature>
<dbReference type="Pfam" id="PF00023">
    <property type="entry name" value="Ank"/>
    <property type="match status" value="1"/>
</dbReference>
<feature type="repeat" description="ANK" evidence="4">
    <location>
        <begin position="494"/>
        <end position="526"/>
    </location>
</feature>
<feature type="repeat" description="ANK" evidence="4">
    <location>
        <begin position="614"/>
        <end position="646"/>
    </location>
</feature>
<evidence type="ECO:0000259" key="6">
    <source>
        <dbReference type="Pfam" id="PF04082"/>
    </source>
</evidence>
<reference evidence="7 8" key="1">
    <citation type="journal article" date="2018" name="MBio">
        <title>Comparative Genomics Reveals the Core Gene Toolbox for the Fungus-Insect Symbiosis.</title>
        <authorList>
            <person name="Wang Y."/>
            <person name="Stata M."/>
            <person name="Wang W."/>
            <person name="Stajich J.E."/>
            <person name="White M.M."/>
            <person name="Moncalvo J.M."/>
        </authorList>
    </citation>
    <scope>NUCLEOTIDE SEQUENCE [LARGE SCALE GENOMIC DNA]</scope>
    <source>
        <strain evidence="7 8">AUS-126-30</strain>
    </source>
</reference>
<comment type="caution">
    <text evidence="7">The sequence shown here is derived from an EMBL/GenBank/DDBJ whole genome shotgun (WGS) entry which is preliminary data.</text>
</comment>
<dbReference type="Gene3D" id="1.25.40.20">
    <property type="entry name" value="Ankyrin repeat-containing domain"/>
    <property type="match status" value="11"/>
</dbReference>
<feature type="repeat" description="ANK" evidence="4">
    <location>
        <begin position="314"/>
        <end position="346"/>
    </location>
</feature>
<dbReference type="Pfam" id="PF12796">
    <property type="entry name" value="Ank_2"/>
    <property type="match status" value="9"/>
</dbReference>
<feature type="repeat" description="ANK" evidence="4">
    <location>
        <begin position="792"/>
        <end position="824"/>
    </location>
</feature>
<dbReference type="PROSITE" id="PS50297">
    <property type="entry name" value="ANK_REP_REGION"/>
    <property type="match status" value="14"/>
</dbReference>
<feature type="repeat" description="ANK" evidence="4">
    <location>
        <begin position="374"/>
        <end position="406"/>
    </location>
</feature>
<feature type="repeat" description="ANK" evidence="4">
    <location>
        <begin position="584"/>
        <end position="616"/>
    </location>
</feature>
<evidence type="ECO:0000256" key="3">
    <source>
        <dbReference type="ARBA" id="ARBA00023242"/>
    </source>
</evidence>
<feature type="repeat" description="ANK" evidence="4">
    <location>
        <begin position="762"/>
        <end position="794"/>
    </location>
</feature>
<feature type="repeat" description="ANK" evidence="4">
    <location>
        <begin position="703"/>
        <end position="735"/>
    </location>
</feature>
<proteinExistence type="predicted"/>
<feature type="repeat" description="ANK" evidence="4">
    <location>
        <begin position="524"/>
        <end position="556"/>
    </location>
</feature>
<organism evidence="7 8">
    <name type="scientific">Smittium angustum</name>
    <dbReference type="NCBI Taxonomy" id="133377"/>
    <lineage>
        <taxon>Eukaryota</taxon>
        <taxon>Fungi</taxon>
        <taxon>Fungi incertae sedis</taxon>
        <taxon>Zoopagomycota</taxon>
        <taxon>Kickxellomycotina</taxon>
        <taxon>Harpellomycetes</taxon>
        <taxon>Harpellales</taxon>
        <taxon>Legeriomycetaceae</taxon>
        <taxon>Smittium</taxon>
    </lineage>
</organism>